<dbReference type="EMBL" id="FJXR01000017">
    <property type="protein sequence ID" value="CZV65286.1"/>
    <property type="molecule type" value="Genomic_DNA"/>
</dbReference>
<feature type="region of interest" description="Disordered" evidence="1">
    <location>
        <begin position="1"/>
        <end position="32"/>
    </location>
</feature>
<organism evidence="2 3">
    <name type="scientific">Enterobacter cloacae</name>
    <dbReference type="NCBI Taxonomy" id="550"/>
    <lineage>
        <taxon>Bacteria</taxon>
        <taxon>Pseudomonadati</taxon>
        <taxon>Pseudomonadota</taxon>
        <taxon>Gammaproteobacteria</taxon>
        <taxon>Enterobacterales</taxon>
        <taxon>Enterobacteriaceae</taxon>
        <taxon>Enterobacter</taxon>
        <taxon>Enterobacter cloacae complex</taxon>
    </lineage>
</organism>
<evidence type="ECO:0008006" key="4">
    <source>
        <dbReference type="Google" id="ProtNLM"/>
    </source>
</evidence>
<protein>
    <recommendedName>
        <fullName evidence="4">Tail fiber protein</fullName>
    </recommendedName>
</protein>
<sequence>MHRIDTPTAQTDKFGQGKNGFTNGDPATGRRATDLNSDMWDAVQEEICTAIEKSGAALNKGQHDQLYQAIVKLITDRVPDALLRSKNLSDVVDKALARTNLELGTAAIRNTADNSNNNALVPVGYKGNFTADSNHGAIDFSTYPFVVGESLFVDARGCTNNPPFLTQDFYYIDVVCATGPAVGGRVNRPLIQFVSYTNSKLILAIREDDGTTIGWRYFRAVQYDSDNTTVTIPGALKAVNGAIQLSQNAIIIRGAGNKHLWFHNQSGSEMGLVYASDDKVLHLRAGEGISVDIASDGSLVANYLGAKGDIHSNRNISCDGFVQSNAGVYDTPGVRVYSPNNPPPQQDLNPYVKRDGITFAGLAGNNIAYPYMRQAGTDTLVYLAPSDWVNGNFISSGRRGGQAFQAGSGSGQGMAYEAPAGCFLTGINTLVADGRGMGVYYRALQVYIPSRGYVQIGD</sequence>
<dbReference type="Proteomes" id="UP000076008">
    <property type="component" value="Unassembled WGS sequence"/>
</dbReference>
<reference evidence="2 3" key="1">
    <citation type="submission" date="2016-03" db="EMBL/GenBank/DDBJ databases">
        <authorList>
            <consortium name="Pathogen Informatics"/>
        </authorList>
    </citation>
    <scope>NUCLEOTIDE SEQUENCE [LARGE SCALE GENOMIC DNA]</scope>
    <source>
        <strain evidence="3">e1252</strain>
    </source>
</reference>
<accession>A0A157CSX4</accession>
<dbReference type="AlphaFoldDB" id="A0A157CSX4"/>
<name>A0A157CSX4_ENTCL</name>
<evidence type="ECO:0000313" key="2">
    <source>
        <dbReference type="EMBL" id="CZV65286.1"/>
    </source>
</evidence>
<evidence type="ECO:0000313" key="3">
    <source>
        <dbReference type="Proteomes" id="UP000076008"/>
    </source>
</evidence>
<proteinExistence type="predicted"/>
<gene>
    <name evidence="2" type="ORF">SAMEA2273318_02897</name>
</gene>
<evidence type="ECO:0000256" key="1">
    <source>
        <dbReference type="SAM" id="MobiDB-lite"/>
    </source>
</evidence>